<accession>A0ABZ0Q5A7</accession>
<dbReference type="InterPro" id="IPR036291">
    <property type="entry name" value="NAD(P)-bd_dom_sf"/>
</dbReference>
<keyword evidence="1" id="KW-0560">Oxidoreductase</keyword>
<protein>
    <submittedName>
        <fullName evidence="2">SDR family NAD(P)-dependent oxidoreductase</fullName>
    </submittedName>
</protein>
<organism evidence="2 3">
    <name type="scientific">Pediococcus inopinatus</name>
    <dbReference type="NCBI Taxonomy" id="114090"/>
    <lineage>
        <taxon>Bacteria</taxon>
        <taxon>Bacillati</taxon>
        <taxon>Bacillota</taxon>
        <taxon>Bacilli</taxon>
        <taxon>Lactobacillales</taxon>
        <taxon>Lactobacillaceae</taxon>
        <taxon>Pediococcus</taxon>
    </lineage>
</organism>
<keyword evidence="3" id="KW-1185">Reference proteome</keyword>
<dbReference type="Gene3D" id="3.40.50.720">
    <property type="entry name" value="NAD(P)-binding Rossmann-like Domain"/>
    <property type="match status" value="1"/>
</dbReference>
<dbReference type="PANTHER" id="PTHR43157:SF31">
    <property type="entry name" value="PHOSPHATIDYLINOSITOL-GLYCAN BIOSYNTHESIS CLASS F PROTEIN"/>
    <property type="match status" value="1"/>
</dbReference>
<dbReference type="PANTHER" id="PTHR43157">
    <property type="entry name" value="PHOSPHATIDYLINOSITOL-GLYCAN BIOSYNTHESIS CLASS F PROTEIN-RELATED"/>
    <property type="match status" value="1"/>
</dbReference>
<evidence type="ECO:0000256" key="1">
    <source>
        <dbReference type="ARBA" id="ARBA00023002"/>
    </source>
</evidence>
<dbReference type="EMBL" id="CP104778">
    <property type="protein sequence ID" value="WPC21768.1"/>
    <property type="molecule type" value="Genomic_DNA"/>
</dbReference>
<dbReference type="Pfam" id="PF00106">
    <property type="entry name" value="adh_short"/>
    <property type="match status" value="1"/>
</dbReference>
<evidence type="ECO:0000313" key="3">
    <source>
        <dbReference type="Proteomes" id="UP001302696"/>
    </source>
</evidence>
<proteinExistence type="predicted"/>
<reference evidence="3" key="1">
    <citation type="submission" date="2024-06" db="EMBL/GenBank/DDBJ databases">
        <authorList>
            <person name="Chang H.C."/>
            <person name="Mun S.Y."/>
        </authorList>
    </citation>
    <scope>NUCLEOTIDE SEQUENCE [LARGE SCALE GENOMIC DNA]</scope>
    <source>
        <strain evidence="3">KT1</strain>
    </source>
</reference>
<dbReference type="SUPFAM" id="SSF51735">
    <property type="entry name" value="NAD(P)-binding Rossmann-fold domains"/>
    <property type="match status" value="1"/>
</dbReference>
<dbReference type="PRINTS" id="PR00081">
    <property type="entry name" value="GDHRDH"/>
</dbReference>
<dbReference type="InterPro" id="IPR002347">
    <property type="entry name" value="SDR_fam"/>
</dbReference>
<name>A0ABZ0Q5A7_9LACO</name>
<dbReference type="Proteomes" id="UP001302696">
    <property type="component" value="Chromosome"/>
</dbReference>
<evidence type="ECO:0000313" key="2">
    <source>
        <dbReference type="EMBL" id="WPC21768.1"/>
    </source>
</evidence>
<gene>
    <name evidence="2" type="ORF">N6G96_00660</name>
</gene>
<sequence>MKTIMITGGNSGLGFECAKHIAEYSDKYQIILACRNEKKADTAKAILTKETGNPNILAMKLDVSSLASVRGFVAQYKEQKLPLLDGLICNAGISGSHTGQTADGFDIVFETNHLGHFLLTNLLLPYMETSAKILVVSSDMHCPPGPKISWPGTAMLAKPDEKLAKSFKRYSYSKLCNLYFVYELSKRLTRIHSAITVNAFNPGFMVDTNFMSKKLMGIAGAIFAKIVDRDGSLDQSSTALAELAMNSDDVQVSGKYYDRSTHLKRTSELSYNTNYALELWNRSVVYTKLSSGETLPGLLEN</sequence>
<dbReference type="RefSeq" id="WP_057773905.1">
    <property type="nucleotide sequence ID" value="NZ_BBIM01000047.1"/>
</dbReference>